<proteinExistence type="predicted"/>
<dbReference type="Proteomes" id="UP000308600">
    <property type="component" value="Unassembled WGS sequence"/>
</dbReference>
<reference evidence="1 2" key="1">
    <citation type="journal article" date="2019" name="Nat. Ecol. Evol.">
        <title>Megaphylogeny resolves global patterns of mushroom evolution.</title>
        <authorList>
            <person name="Varga T."/>
            <person name="Krizsan K."/>
            <person name="Foldi C."/>
            <person name="Dima B."/>
            <person name="Sanchez-Garcia M."/>
            <person name="Sanchez-Ramirez S."/>
            <person name="Szollosi G.J."/>
            <person name="Szarkandi J.G."/>
            <person name="Papp V."/>
            <person name="Albert L."/>
            <person name="Andreopoulos W."/>
            <person name="Angelini C."/>
            <person name="Antonin V."/>
            <person name="Barry K.W."/>
            <person name="Bougher N.L."/>
            <person name="Buchanan P."/>
            <person name="Buyck B."/>
            <person name="Bense V."/>
            <person name="Catcheside P."/>
            <person name="Chovatia M."/>
            <person name="Cooper J."/>
            <person name="Damon W."/>
            <person name="Desjardin D."/>
            <person name="Finy P."/>
            <person name="Geml J."/>
            <person name="Haridas S."/>
            <person name="Hughes K."/>
            <person name="Justo A."/>
            <person name="Karasinski D."/>
            <person name="Kautmanova I."/>
            <person name="Kiss B."/>
            <person name="Kocsube S."/>
            <person name="Kotiranta H."/>
            <person name="LaButti K.M."/>
            <person name="Lechner B.E."/>
            <person name="Liimatainen K."/>
            <person name="Lipzen A."/>
            <person name="Lukacs Z."/>
            <person name="Mihaltcheva S."/>
            <person name="Morgado L.N."/>
            <person name="Niskanen T."/>
            <person name="Noordeloos M.E."/>
            <person name="Ohm R.A."/>
            <person name="Ortiz-Santana B."/>
            <person name="Ovrebo C."/>
            <person name="Racz N."/>
            <person name="Riley R."/>
            <person name="Savchenko A."/>
            <person name="Shiryaev A."/>
            <person name="Soop K."/>
            <person name="Spirin V."/>
            <person name="Szebenyi C."/>
            <person name="Tomsovsky M."/>
            <person name="Tulloss R.E."/>
            <person name="Uehling J."/>
            <person name="Grigoriev I.V."/>
            <person name="Vagvolgyi C."/>
            <person name="Papp T."/>
            <person name="Martin F.M."/>
            <person name="Miettinen O."/>
            <person name="Hibbett D.S."/>
            <person name="Nagy L.G."/>
        </authorList>
    </citation>
    <scope>NUCLEOTIDE SEQUENCE [LARGE SCALE GENOMIC DNA]</scope>
    <source>
        <strain evidence="1 2">NL-1719</strain>
    </source>
</reference>
<name>A0ACD3A8G2_9AGAR</name>
<sequence length="604" mass="68791">MKVLSNNEGLRLGPLFSLVYHTHCSPLLVEAGTQQVQWNESVNNSNEIFEHPSLNLASLFDQVRKCGQLPSSMEMQIVQDFVQECKDDIKVLQLKLSDTISNISQLSRTLSETSYHLSRRLDQVRLGEYLLPQQGLTSPSLLPQDVLEQIFLACLRCDASNSPQPSPNRPPLQLAAVSHRWRMIALSLPPLWSQICVDPETPSSFNLAKAWMQRCTFYHLRIRHLSTSNRKLEDFLAWLQSSAAKIRLLDVNFRTHDLADDVWSRITQIDCTELSELVFTPRHPRIEVPHNAPRLKYLYFYEIPKSWKGNTRPPSQLVVLSITSPVHWNMLEHLLSCCPLLQSLLVSVAEFGSRYSHHPSPAGHAIASSTTTLNHLKIFGLINDCKNQNIPANFLGTFTFPVLTTFEYYAKQPAHAAIPWLSALEFVHQVRRLSLHISDLQPEMISTILNAAVTVQDLRITCRPLNVLPPILKRFSSMIESSTMVPRLEFVQFMFGVPFSEIEEHSSEFVELIKSMSISERVVPLRRLGIGSWKGRDDSVVRFRSALGECANIDLVIFGLDSVMFKCPYGFEMYVPPSHRLLERDILQPDGSWRKEFVQVDALE</sequence>
<keyword evidence="2" id="KW-1185">Reference proteome</keyword>
<gene>
    <name evidence="1" type="ORF">BDN72DRAFT_964838</name>
</gene>
<protein>
    <submittedName>
        <fullName evidence="1">Uncharacterized protein</fullName>
    </submittedName>
</protein>
<dbReference type="EMBL" id="ML208615">
    <property type="protein sequence ID" value="TFK61980.1"/>
    <property type="molecule type" value="Genomic_DNA"/>
</dbReference>
<evidence type="ECO:0000313" key="1">
    <source>
        <dbReference type="EMBL" id="TFK61980.1"/>
    </source>
</evidence>
<accession>A0ACD3A8G2</accession>
<organism evidence="1 2">
    <name type="scientific">Pluteus cervinus</name>
    <dbReference type="NCBI Taxonomy" id="181527"/>
    <lineage>
        <taxon>Eukaryota</taxon>
        <taxon>Fungi</taxon>
        <taxon>Dikarya</taxon>
        <taxon>Basidiomycota</taxon>
        <taxon>Agaricomycotina</taxon>
        <taxon>Agaricomycetes</taxon>
        <taxon>Agaricomycetidae</taxon>
        <taxon>Agaricales</taxon>
        <taxon>Pluteineae</taxon>
        <taxon>Pluteaceae</taxon>
        <taxon>Pluteus</taxon>
    </lineage>
</organism>
<evidence type="ECO:0000313" key="2">
    <source>
        <dbReference type="Proteomes" id="UP000308600"/>
    </source>
</evidence>